<protein>
    <submittedName>
        <fullName evidence="1">Uncharacterized protein</fullName>
    </submittedName>
</protein>
<dbReference type="Proteomes" id="UP000664209">
    <property type="component" value="Unassembled WGS sequence"/>
</dbReference>
<gene>
    <name evidence="1" type="ORF">J4G33_06275</name>
</gene>
<sequence>MTTTTAMPTVTCPTTGVTLPVPPGWEQVDAPGCTLALAGPPRQAARNGTEMRASVVVTAHPHADGTSTDVHALGHAALAAATLDPGSLPIAYDVLPLPRALGSRRLIVSATQGTLPVEITQVLAVTDRHALSITATRPVGDLGDPSATTSTVLGGIELGEGA</sequence>
<organism evidence="1 2">
    <name type="scientific">Actinotalea soli</name>
    <dbReference type="NCBI Taxonomy" id="2819234"/>
    <lineage>
        <taxon>Bacteria</taxon>
        <taxon>Bacillati</taxon>
        <taxon>Actinomycetota</taxon>
        <taxon>Actinomycetes</taxon>
        <taxon>Micrococcales</taxon>
        <taxon>Cellulomonadaceae</taxon>
        <taxon>Actinotalea</taxon>
    </lineage>
</organism>
<accession>A0A939RVR3</accession>
<evidence type="ECO:0000313" key="1">
    <source>
        <dbReference type="EMBL" id="MBO1751406.1"/>
    </source>
</evidence>
<keyword evidence="2" id="KW-1185">Reference proteome</keyword>
<evidence type="ECO:0000313" key="2">
    <source>
        <dbReference type="Proteomes" id="UP000664209"/>
    </source>
</evidence>
<dbReference type="Gene3D" id="3.40.1000.10">
    <property type="entry name" value="Mog1/PsbP, alpha/beta/alpha sandwich"/>
    <property type="match status" value="1"/>
</dbReference>
<proteinExistence type="predicted"/>
<dbReference type="EMBL" id="JAGEMK010000002">
    <property type="protein sequence ID" value="MBO1751406.1"/>
    <property type="molecule type" value="Genomic_DNA"/>
</dbReference>
<dbReference type="RefSeq" id="WP_208055065.1">
    <property type="nucleotide sequence ID" value="NZ_JAGEMK010000002.1"/>
</dbReference>
<name>A0A939RVR3_9CELL</name>
<reference evidence="1" key="1">
    <citation type="submission" date="2021-03" db="EMBL/GenBank/DDBJ databases">
        <title>Actinotalea soli sp. nov., isolated from soil.</title>
        <authorList>
            <person name="Ping W."/>
            <person name="Zhang J."/>
        </authorList>
    </citation>
    <scope>NUCLEOTIDE SEQUENCE</scope>
    <source>
        <strain evidence="1">BY-33</strain>
    </source>
</reference>
<dbReference type="AlphaFoldDB" id="A0A939RVR3"/>
<comment type="caution">
    <text evidence="1">The sequence shown here is derived from an EMBL/GenBank/DDBJ whole genome shotgun (WGS) entry which is preliminary data.</text>
</comment>